<dbReference type="PANTHER" id="PTHR30483">
    <property type="entry name" value="LEUCINE-SPECIFIC-BINDING PROTEIN"/>
    <property type="match status" value="1"/>
</dbReference>
<sequence>MGETTMLRIAAAMALSLFAGSIAYADMTVKVGVLTDLTGPYASLSGEGSITAARLAAEEFEASNPGVKVDVIFGDHQNKADIGSAIVRKWYDQGDVDAVVDITNSAVAFAVNQITRERNKVFLASGPASPDLYGKACAPTTVLWTYDTYAMSQGTGRALAKSGGSKWFFITADYAFGHALERDTSRVVESEGGKVVGQVRAPLNTADFSPFLLQAQSSGANVLGLANAGLDMINTVKQASEFGIARSGMKLAGLLVMITDVRSLGLNAAQGLVVTEPFYWDLNPATRGWSQKFAERARGKMPSSAQAGAYSATLHYLKAVAALGSKTDGAEVVRKMKAMPTSDPAFGNGMIRKDGRKLHDMFVFEVKTPGESRSEWDLYKLVATIAPEQAFKPMGDCVALQ</sequence>
<keyword evidence="3" id="KW-0813">Transport</keyword>
<dbReference type="InterPro" id="IPR028082">
    <property type="entry name" value="Peripla_BP_I"/>
</dbReference>
<evidence type="ECO:0000256" key="1">
    <source>
        <dbReference type="ARBA" id="ARBA00010062"/>
    </source>
</evidence>
<dbReference type="AlphaFoldDB" id="A0A9W6CPA7"/>
<keyword evidence="2 4" id="KW-0732">Signal</keyword>
<feature type="chain" id="PRO_5040733912" evidence="4">
    <location>
        <begin position="26"/>
        <end position="401"/>
    </location>
</feature>
<keyword evidence="3" id="KW-0029">Amino-acid transport</keyword>
<comment type="caution">
    <text evidence="6">The sequence shown here is derived from an EMBL/GenBank/DDBJ whole genome shotgun (WGS) entry which is preliminary data.</text>
</comment>
<evidence type="ECO:0000256" key="2">
    <source>
        <dbReference type="ARBA" id="ARBA00022729"/>
    </source>
</evidence>
<proteinExistence type="inferred from homology"/>
<dbReference type="CDD" id="cd06327">
    <property type="entry name" value="PBP1_SBP-like"/>
    <property type="match status" value="1"/>
</dbReference>
<dbReference type="Gene3D" id="3.40.50.2300">
    <property type="match status" value="2"/>
</dbReference>
<accession>A0A9W6CPA7</accession>
<dbReference type="PANTHER" id="PTHR30483:SF6">
    <property type="entry name" value="PERIPLASMIC BINDING PROTEIN OF ABC TRANSPORTER FOR NATURAL AMINO ACIDS"/>
    <property type="match status" value="1"/>
</dbReference>
<dbReference type="Pfam" id="PF13458">
    <property type="entry name" value="Peripla_BP_6"/>
    <property type="match status" value="1"/>
</dbReference>
<dbReference type="EMBL" id="BSDO01000005">
    <property type="protein sequence ID" value="GLI23622.1"/>
    <property type="molecule type" value="Genomic_DNA"/>
</dbReference>
<feature type="signal peptide" evidence="4">
    <location>
        <begin position="1"/>
        <end position="25"/>
    </location>
</feature>
<evidence type="ECO:0000256" key="3">
    <source>
        <dbReference type="ARBA" id="ARBA00022970"/>
    </source>
</evidence>
<name>A0A9W6CPA7_XANFL</name>
<dbReference type="GO" id="GO:0006865">
    <property type="term" value="P:amino acid transport"/>
    <property type="evidence" value="ECO:0007669"/>
    <property type="project" value="UniProtKB-KW"/>
</dbReference>
<protein>
    <submittedName>
        <fullName evidence="6">ABC transporter permease</fullName>
    </submittedName>
</protein>
<evidence type="ECO:0000313" key="6">
    <source>
        <dbReference type="EMBL" id="GLI23622.1"/>
    </source>
</evidence>
<dbReference type="InterPro" id="IPR051010">
    <property type="entry name" value="BCAA_transport"/>
</dbReference>
<organism evidence="6 7">
    <name type="scientific">Xanthobacter flavus</name>
    <dbReference type="NCBI Taxonomy" id="281"/>
    <lineage>
        <taxon>Bacteria</taxon>
        <taxon>Pseudomonadati</taxon>
        <taxon>Pseudomonadota</taxon>
        <taxon>Alphaproteobacteria</taxon>
        <taxon>Hyphomicrobiales</taxon>
        <taxon>Xanthobacteraceae</taxon>
        <taxon>Xanthobacter</taxon>
    </lineage>
</organism>
<evidence type="ECO:0000259" key="5">
    <source>
        <dbReference type="Pfam" id="PF13458"/>
    </source>
</evidence>
<gene>
    <name evidence="6" type="ORF">XFLAVUS301_32960</name>
</gene>
<dbReference type="Proteomes" id="UP001144397">
    <property type="component" value="Unassembled WGS sequence"/>
</dbReference>
<dbReference type="InterPro" id="IPR028081">
    <property type="entry name" value="Leu-bd"/>
</dbReference>
<reference evidence="6" key="1">
    <citation type="submission" date="2022-12" db="EMBL/GenBank/DDBJ databases">
        <title>Reference genome sequencing for broad-spectrum identification of bacterial and archaeal isolates by mass spectrometry.</title>
        <authorList>
            <person name="Sekiguchi Y."/>
            <person name="Tourlousse D.M."/>
        </authorList>
    </citation>
    <scope>NUCLEOTIDE SEQUENCE</scope>
    <source>
        <strain evidence="6">301</strain>
    </source>
</reference>
<feature type="domain" description="Leucine-binding protein" evidence="5">
    <location>
        <begin position="28"/>
        <end position="368"/>
    </location>
</feature>
<evidence type="ECO:0000256" key="4">
    <source>
        <dbReference type="SAM" id="SignalP"/>
    </source>
</evidence>
<dbReference type="SUPFAM" id="SSF53822">
    <property type="entry name" value="Periplasmic binding protein-like I"/>
    <property type="match status" value="1"/>
</dbReference>
<comment type="similarity">
    <text evidence="1">Belongs to the leucine-binding protein family.</text>
</comment>
<evidence type="ECO:0000313" key="7">
    <source>
        <dbReference type="Proteomes" id="UP001144397"/>
    </source>
</evidence>